<keyword evidence="3" id="KW-1003">Cell membrane</keyword>
<keyword evidence="5 7" id="KW-1133">Transmembrane helix</keyword>
<evidence type="ECO:0000256" key="3">
    <source>
        <dbReference type="ARBA" id="ARBA00022475"/>
    </source>
</evidence>
<proteinExistence type="inferred from homology"/>
<comment type="caution">
    <text evidence="9">The sequence shown here is derived from an EMBL/GenBank/DDBJ whole genome shotgun (WGS) entry which is preliminary data.</text>
</comment>
<dbReference type="PANTHER" id="PTHR34582:SF6">
    <property type="entry name" value="UPF0702 TRANSMEMBRANE PROTEIN YCAP"/>
    <property type="match status" value="1"/>
</dbReference>
<evidence type="ECO:0000256" key="2">
    <source>
        <dbReference type="ARBA" id="ARBA00006448"/>
    </source>
</evidence>
<comment type="similarity">
    <text evidence="2">Belongs to the UPF0702 family.</text>
</comment>
<sequence length="173" mass="18540">MILEHAVADAIAKGLLLSVLGLAWIILLVRIVGLRSFSKMTNFDFVMTVAMGSLLAGAAQTGTWVDLVQTMTAMAALFAVQFGIAYARQRSDALDARLQNAPVLLMRDGEILHAALRRTRVTEADLIAKLREANALEISSVRAVILEATGDVSVLHGAQVDEKLLSGVDLGTR</sequence>
<evidence type="ECO:0000256" key="7">
    <source>
        <dbReference type="SAM" id="Phobius"/>
    </source>
</evidence>
<protein>
    <submittedName>
        <fullName evidence="9">DUF421 domain-containing protein</fullName>
    </submittedName>
</protein>
<evidence type="ECO:0000313" key="10">
    <source>
        <dbReference type="Proteomes" id="UP001627408"/>
    </source>
</evidence>
<dbReference type="EMBL" id="JBHDIY010000002">
    <property type="protein sequence ID" value="MFL4468606.1"/>
    <property type="molecule type" value="Genomic_DNA"/>
</dbReference>
<dbReference type="Gene3D" id="3.30.240.20">
    <property type="entry name" value="bsu07140 like domains"/>
    <property type="match status" value="1"/>
</dbReference>
<dbReference type="InterPro" id="IPR007353">
    <property type="entry name" value="DUF421"/>
</dbReference>
<feature type="transmembrane region" description="Helical" evidence="7">
    <location>
        <begin position="45"/>
        <end position="65"/>
    </location>
</feature>
<comment type="subcellular location">
    <subcellularLocation>
        <location evidence="1">Cell membrane</location>
        <topology evidence="1">Multi-pass membrane protein</topology>
    </subcellularLocation>
</comment>
<feature type="transmembrane region" description="Helical" evidence="7">
    <location>
        <begin position="15"/>
        <end position="33"/>
    </location>
</feature>
<evidence type="ECO:0000256" key="5">
    <source>
        <dbReference type="ARBA" id="ARBA00022989"/>
    </source>
</evidence>
<keyword evidence="6 7" id="KW-0472">Membrane</keyword>
<dbReference type="RefSeq" id="WP_407590348.1">
    <property type="nucleotide sequence ID" value="NZ_JBHDIY010000002.1"/>
</dbReference>
<organism evidence="9 10">
    <name type="scientific">Tateyamaria armeniaca</name>
    <dbReference type="NCBI Taxonomy" id="2518930"/>
    <lineage>
        <taxon>Bacteria</taxon>
        <taxon>Pseudomonadati</taxon>
        <taxon>Pseudomonadota</taxon>
        <taxon>Alphaproteobacteria</taxon>
        <taxon>Rhodobacterales</taxon>
        <taxon>Roseobacteraceae</taxon>
        <taxon>Tateyamaria</taxon>
    </lineage>
</organism>
<name>A0ABW8UNB6_9RHOB</name>
<dbReference type="InterPro" id="IPR023090">
    <property type="entry name" value="UPF0702_alpha/beta_dom_sf"/>
</dbReference>
<feature type="domain" description="YetF C-terminal" evidence="8">
    <location>
        <begin position="90"/>
        <end position="158"/>
    </location>
</feature>
<dbReference type="Proteomes" id="UP001627408">
    <property type="component" value="Unassembled WGS sequence"/>
</dbReference>
<evidence type="ECO:0000259" key="8">
    <source>
        <dbReference type="Pfam" id="PF04239"/>
    </source>
</evidence>
<evidence type="ECO:0000256" key="4">
    <source>
        <dbReference type="ARBA" id="ARBA00022692"/>
    </source>
</evidence>
<feature type="transmembrane region" description="Helical" evidence="7">
    <location>
        <begin position="71"/>
        <end position="87"/>
    </location>
</feature>
<evidence type="ECO:0000256" key="6">
    <source>
        <dbReference type="ARBA" id="ARBA00023136"/>
    </source>
</evidence>
<reference evidence="9 10" key="1">
    <citation type="submission" date="2024-08" db="EMBL/GenBank/DDBJ databases">
        <title>Tateyamaria sp. nov., isolated from marine algae.</title>
        <authorList>
            <person name="Choi B.J."/>
            <person name="Kim J.M."/>
            <person name="Lee J.K."/>
            <person name="Choi D.G."/>
            <person name="Bayburt H."/>
            <person name="Baek J.H."/>
            <person name="Han D.M."/>
            <person name="Jeon C.O."/>
        </authorList>
    </citation>
    <scope>NUCLEOTIDE SEQUENCE [LARGE SCALE GENOMIC DNA]</scope>
    <source>
        <strain evidence="9 10">KMU-156</strain>
    </source>
</reference>
<dbReference type="Pfam" id="PF04239">
    <property type="entry name" value="DUF421"/>
    <property type="match status" value="1"/>
</dbReference>
<keyword evidence="4 7" id="KW-0812">Transmembrane</keyword>
<gene>
    <name evidence="9" type="ORF">ACERZ8_01470</name>
</gene>
<dbReference type="PANTHER" id="PTHR34582">
    <property type="entry name" value="UPF0702 TRANSMEMBRANE PROTEIN YCAP"/>
    <property type="match status" value="1"/>
</dbReference>
<accession>A0ABW8UNB6</accession>
<keyword evidence="10" id="KW-1185">Reference proteome</keyword>
<evidence type="ECO:0000313" key="9">
    <source>
        <dbReference type="EMBL" id="MFL4468606.1"/>
    </source>
</evidence>
<evidence type="ECO:0000256" key="1">
    <source>
        <dbReference type="ARBA" id="ARBA00004651"/>
    </source>
</evidence>